<dbReference type="InterPro" id="IPR007159">
    <property type="entry name" value="SpoVT-AbrB_dom"/>
</dbReference>
<proteinExistence type="predicted"/>
<protein>
    <recommendedName>
        <fullName evidence="1">SpoVT-AbrB domain-containing protein</fullName>
    </recommendedName>
</protein>
<dbReference type="GO" id="GO:0003677">
    <property type="term" value="F:DNA binding"/>
    <property type="evidence" value="ECO:0007669"/>
    <property type="project" value="InterPro"/>
</dbReference>
<evidence type="ECO:0000259" key="1">
    <source>
        <dbReference type="SMART" id="SM00966"/>
    </source>
</evidence>
<dbReference type="InterPro" id="IPR026022">
    <property type="entry name" value="PhoU_dom"/>
</dbReference>
<reference evidence="2" key="1">
    <citation type="submission" date="2020-06" db="EMBL/GenBank/DDBJ databases">
        <title>Unique genomic features of the anaerobic methanotrophic archaea.</title>
        <authorList>
            <person name="Chadwick G.L."/>
            <person name="Skennerton C.T."/>
            <person name="Laso-Perez R."/>
            <person name="Leu A.O."/>
            <person name="Speth D.R."/>
            <person name="Yu H."/>
            <person name="Morgan-Lang C."/>
            <person name="Hatzenpichler R."/>
            <person name="Goudeau D."/>
            <person name="Malmstrom R."/>
            <person name="Brazelton W.J."/>
            <person name="Woyke T."/>
            <person name="Hallam S.J."/>
            <person name="Tyson G.W."/>
            <person name="Wegener G."/>
            <person name="Boetius A."/>
            <person name="Orphan V."/>
        </authorList>
    </citation>
    <scope>NUCLEOTIDE SEQUENCE</scope>
</reference>
<evidence type="ECO:0000313" key="2">
    <source>
        <dbReference type="EMBL" id="QNO41913.1"/>
    </source>
</evidence>
<dbReference type="Gene3D" id="1.20.58.220">
    <property type="entry name" value="Phosphate transport system protein phou homolog 2, domain 2"/>
    <property type="match status" value="1"/>
</dbReference>
<sequence>MPPEKRKVQLTGGATLIVSLPIRWARDVGLEAGDEVFLTAQPDRSLLLTTQPKANEQIYEATIKLFPGESPENNLRLLVAHYLVGYDIIRLISQKGFGASERKLIKDAVRQRLIGLEVVEESQNELTLQSLLNYRDLPLKKAMQSMTGLISSMHEDAMHALRNNDSDLAKDIIQRDDEVDRFYLLIVRQLKAAIESPGLSEKIGITHPRECLGYRLIAKSMERIGDHAENIAKNILELDHKVESVDLICEMGGLAQGIVMRAITSLSKNGMKDANRVITDAAEVVAMGIAIEKEIKKECDMTEVSFILESLRRIAEYGADIAEISINLSTENLR</sequence>
<dbReference type="Pfam" id="PF04014">
    <property type="entry name" value="MazE_antitoxin"/>
    <property type="match status" value="1"/>
</dbReference>
<gene>
    <name evidence="2" type="ORF">MBIDIGPM_00017</name>
</gene>
<dbReference type="InterPro" id="IPR028366">
    <property type="entry name" value="PhoU"/>
</dbReference>
<dbReference type="InterPro" id="IPR038078">
    <property type="entry name" value="PhoU-like_sf"/>
</dbReference>
<name>A0A7G9Y1M9_9EURY</name>
<dbReference type="EMBL" id="MT630684">
    <property type="protein sequence ID" value="QNO41913.1"/>
    <property type="molecule type" value="Genomic_DNA"/>
</dbReference>
<feature type="domain" description="SpoVT-AbrB" evidence="1">
    <location>
        <begin position="10"/>
        <end position="56"/>
    </location>
</feature>
<dbReference type="SMART" id="SM00966">
    <property type="entry name" value="SpoVT_AbrB"/>
    <property type="match status" value="1"/>
</dbReference>
<dbReference type="PANTHER" id="PTHR42930">
    <property type="entry name" value="PHOSPHATE-SPECIFIC TRANSPORT SYSTEM ACCESSORY PROTEIN PHOU"/>
    <property type="match status" value="1"/>
</dbReference>
<dbReference type="SUPFAM" id="SSF109755">
    <property type="entry name" value="PhoU-like"/>
    <property type="match status" value="1"/>
</dbReference>
<dbReference type="Pfam" id="PF01895">
    <property type="entry name" value="PhoU"/>
    <property type="match status" value="2"/>
</dbReference>
<dbReference type="GO" id="GO:0045936">
    <property type="term" value="P:negative regulation of phosphate metabolic process"/>
    <property type="evidence" value="ECO:0007669"/>
    <property type="project" value="InterPro"/>
</dbReference>
<dbReference type="AlphaFoldDB" id="A0A7G9Y1M9"/>
<organism evidence="2">
    <name type="scientific">Candidatus Methanogaster sp. ANME-2c ERB4</name>
    <dbReference type="NCBI Taxonomy" id="2759911"/>
    <lineage>
        <taxon>Archaea</taxon>
        <taxon>Methanobacteriati</taxon>
        <taxon>Methanobacteriota</taxon>
        <taxon>Stenosarchaea group</taxon>
        <taxon>Methanomicrobia</taxon>
        <taxon>Methanosarcinales</taxon>
        <taxon>ANME-2 cluster</taxon>
        <taxon>Candidatus Methanogasteraceae</taxon>
        <taxon>Candidatus Methanogaster</taxon>
    </lineage>
</organism>
<dbReference type="GO" id="GO:0030643">
    <property type="term" value="P:intracellular phosphate ion homeostasis"/>
    <property type="evidence" value="ECO:0007669"/>
    <property type="project" value="InterPro"/>
</dbReference>
<accession>A0A7G9Y1M9</accession>
<dbReference type="PANTHER" id="PTHR42930:SF2">
    <property type="entry name" value="PHOU DOMAIN-CONTAINING PROTEIN"/>
    <property type="match status" value="1"/>
</dbReference>